<gene>
    <name evidence="1" type="ORF">B8A44_07615</name>
</gene>
<protein>
    <submittedName>
        <fullName evidence="1">Uncharacterized protein</fullName>
    </submittedName>
</protein>
<proteinExistence type="predicted"/>
<evidence type="ECO:0000313" key="2">
    <source>
        <dbReference type="Proteomes" id="UP000249099"/>
    </source>
</evidence>
<dbReference type="Proteomes" id="UP000249099">
    <property type="component" value="Unassembled WGS sequence"/>
</dbReference>
<sequence length="158" mass="18293">MEKKTPQISIEDVAVSPKFVRTLWKPETNNRGLVEIRAVDKDKKSILDSFTVHISQLVDVGEQMYLGELLEHLDENAHRVDIWYTGQFSNFKYQMTHIERESSSTGKEWSLIRWIEALFIEKTDDNELNIDDCEGAILGGQLLGCYHMANKFKNKTDK</sequence>
<dbReference type="EMBL" id="NAQV01000023">
    <property type="protein sequence ID" value="RAN62407.1"/>
    <property type="molecule type" value="Genomic_DNA"/>
</dbReference>
<evidence type="ECO:0000313" key="1">
    <source>
        <dbReference type="EMBL" id="RAN62407.1"/>
    </source>
</evidence>
<organism evidence="1 2">
    <name type="scientific">Dolosigranulum pigrum</name>
    <dbReference type="NCBI Taxonomy" id="29394"/>
    <lineage>
        <taxon>Bacteria</taxon>
        <taxon>Bacillati</taxon>
        <taxon>Bacillota</taxon>
        <taxon>Bacilli</taxon>
        <taxon>Lactobacillales</taxon>
        <taxon>Carnobacteriaceae</taxon>
        <taxon>Dolosigranulum</taxon>
    </lineage>
</organism>
<name>A0A328KJ63_9LACT</name>
<accession>A0A328KJ63</accession>
<dbReference type="AlphaFoldDB" id="A0A328KJ63"/>
<reference evidence="1 2" key="1">
    <citation type="submission" date="2017-03" db="EMBL/GenBank/DDBJ databases">
        <title>wgs assembly of Dolosigranulum pigrum KPL CDC strains.</title>
        <authorList>
            <person name="Brugger S.D."/>
            <person name="Pettigrew M."/>
            <person name="Kong Y."/>
            <person name="Lemon K.P."/>
        </authorList>
    </citation>
    <scope>NUCLEOTIDE SEQUENCE [LARGE SCALE GENOMIC DNA]</scope>
    <source>
        <strain evidence="1 2">KPL1931_CDC4294-98</strain>
    </source>
</reference>
<dbReference type="RefSeq" id="WP_112790355.1">
    <property type="nucleotide sequence ID" value="NZ_NAQV01000023.1"/>
</dbReference>
<comment type="caution">
    <text evidence="1">The sequence shown here is derived from an EMBL/GenBank/DDBJ whole genome shotgun (WGS) entry which is preliminary data.</text>
</comment>